<feature type="region of interest" description="Disordered" evidence="1">
    <location>
        <begin position="1"/>
        <end position="67"/>
    </location>
</feature>
<name>W7MPX4_GIBM7</name>
<feature type="compositionally biased region" description="Basic and acidic residues" evidence="1">
    <location>
        <begin position="1"/>
        <end position="10"/>
    </location>
</feature>
<evidence type="ECO:0000313" key="2">
    <source>
        <dbReference type="EMBL" id="EWG53488.1"/>
    </source>
</evidence>
<dbReference type="EMBL" id="DS022259">
    <property type="protein sequence ID" value="EWG53486.1"/>
    <property type="molecule type" value="Genomic_DNA"/>
</dbReference>
<dbReference type="VEuPathDB" id="FungiDB:FVEG_11909"/>
<evidence type="ECO:0000313" key="3">
    <source>
        <dbReference type="Proteomes" id="UP000009096"/>
    </source>
</evidence>
<protein>
    <submittedName>
        <fullName evidence="2">Uncharacterized protein</fullName>
    </submittedName>
</protein>
<dbReference type="GeneID" id="30069391"/>
<accession>W7MPX4</accession>
<evidence type="ECO:0000256" key="1">
    <source>
        <dbReference type="SAM" id="MobiDB-lite"/>
    </source>
</evidence>
<dbReference type="RefSeq" id="XP_018759678.1">
    <property type="nucleotide sequence ID" value="XM_018901232.1"/>
</dbReference>
<keyword evidence="3" id="KW-1185">Reference proteome</keyword>
<dbReference type="EMBL" id="DS022259">
    <property type="protein sequence ID" value="EWG53488.1"/>
    <property type="molecule type" value="Genomic_DNA"/>
</dbReference>
<sequence>MERRRFDRRPSPSSNRQTFSLNTTSSHPPNSSRWSSLSTSSTPSLLSQELRHAREPALPPTTLAPPAATLAPRFAPASRPSKLVIPSSRLYSPAATRVLLLELVVSRAERRPSLEAVMIITGLAAVAARLFTRRRAI</sequence>
<dbReference type="EMBL" id="DS022259">
    <property type="protein sequence ID" value="EWG53487.1"/>
    <property type="molecule type" value="Genomic_DNA"/>
</dbReference>
<reference evidence="2" key="2">
    <citation type="submission" date="2013-11" db="EMBL/GenBank/DDBJ databases">
        <authorList>
            <consortium name="The Broad Institute Genome Sequencing Platform"/>
            <person name="Ma L.-J."/>
            <person name="Corby-Kistler H."/>
            <person name="Broz K."/>
            <person name="Gale L.R."/>
            <person name="Jonkers W."/>
            <person name="O'Donnell K."/>
            <person name="Ploetz R."/>
            <person name="Steinberg C."/>
            <person name="Schwartz D.C."/>
            <person name="VanEtten H."/>
            <person name="Zhou S."/>
            <person name="Young S.K."/>
            <person name="Zeng Q."/>
            <person name="Gargeya S."/>
            <person name="Fitzgerald M."/>
            <person name="Abouelleil A."/>
            <person name="Alvarado L."/>
            <person name="Chapman S.B."/>
            <person name="Gainer-Dewar J."/>
            <person name="Goldberg J."/>
            <person name="Griggs A."/>
            <person name="Gujja S."/>
            <person name="Hansen M."/>
            <person name="Howarth C."/>
            <person name="Imamovic A."/>
            <person name="Ireland A."/>
            <person name="Larimer J."/>
            <person name="McCowan C."/>
            <person name="Murphy C."/>
            <person name="Pearson M."/>
            <person name="Poon T.W."/>
            <person name="Priest M."/>
            <person name="Roberts A."/>
            <person name="Saif S."/>
            <person name="Shea T."/>
            <person name="Sykes S."/>
            <person name="Wortman J."/>
            <person name="Nusbaum C."/>
            <person name="Birren B."/>
        </authorList>
    </citation>
    <scope>NUCLEOTIDE SEQUENCE</scope>
    <source>
        <strain evidence="2">7600</strain>
    </source>
</reference>
<proteinExistence type="predicted"/>
<feature type="compositionally biased region" description="Low complexity" evidence="1">
    <location>
        <begin position="24"/>
        <end position="47"/>
    </location>
</feature>
<dbReference type="RefSeq" id="XP_018759677.1">
    <property type="nucleotide sequence ID" value="XM_018901231.1"/>
</dbReference>
<dbReference type="AlphaFoldDB" id="W7MPX4"/>
<dbReference type="KEGG" id="fvr:FVEG_11909"/>
<reference evidence="2 3" key="1">
    <citation type="journal article" date="2010" name="Nature">
        <title>Comparative genomics reveals mobile pathogenicity chromosomes in Fusarium.</title>
        <authorList>
            <person name="Ma L.J."/>
            <person name="van der Does H.C."/>
            <person name="Borkovich K.A."/>
            <person name="Coleman J.J."/>
            <person name="Daboussi M.J."/>
            <person name="Di Pietro A."/>
            <person name="Dufresne M."/>
            <person name="Freitag M."/>
            <person name="Grabherr M."/>
            <person name="Henrissat B."/>
            <person name="Houterman P.M."/>
            <person name="Kang S."/>
            <person name="Shim W.B."/>
            <person name="Woloshuk C."/>
            <person name="Xie X."/>
            <person name="Xu J.R."/>
            <person name="Antoniw J."/>
            <person name="Baker S.E."/>
            <person name="Bluhm B.H."/>
            <person name="Breakspear A."/>
            <person name="Brown D.W."/>
            <person name="Butchko R.A."/>
            <person name="Chapman S."/>
            <person name="Coulson R."/>
            <person name="Coutinho P.M."/>
            <person name="Danchin E.G."/>
            <person name="Diener A."/>
            <person name="Gale L.R."/>
            <person name="Gardiner D.M."/>
            <person name="Goff S."/>
            <person name="Hammond-Kosack K.E."/>
            <person name="Hilburn K."/>
            <person name="Hua-Van A."/>
            <person name="Jonkers W."/>
            <person name="Kazan K."/>
            <person name="Kodira C.D."/>
            <person name="Koehrsen M."/>
            <person name="Kumar L."/>
            <person name="Lee Y.H."/>
            <person name="Li L."/>
            <person name="Manners J.M."/>
            <person name="Miranda-Saavedra D."/>
            <person name="Mukherjee M."/>
            <person name="Park G."/>
            <person name="Park J."/>
            <person name="Park S.Y."/>
            <person name="Proctor R.H."/>
            <person name="Regev A."/>
            <person name="Ruiz-Roldan M.C."/>
            <person name="Sain D."/>
            <person name="Sakthikumar S."/>
            <person name="Sykes S."/>
            <person name="Schwartz D.C."/>
            <person name="Turgeon B.G."/>
            <person name="Wapinski I."/>
            <person name="Yoder O."/>
            <person name="Young S."/>
            <person name="Zeng Q."/>
            <person name="Zhou S."/>
            <person name="Galagan J."/>
            <person name="Cuomo C.A."/>
            <person name="Kistler H.C."/>
            <person name="Rep M."/>
        </authorList>
    </citation>
    <scope>NUCLEOTIDE SEQUENCE [LARGE SCALE GENOMIC DNA]</scope>
    <source>
        <strain evidence="2">7600</strain>
        <strain evidence="3">M3125 / FGSC 7600</strain>
    </source>
</reference>
<dbReference type="RefSeq" id="XP_018759679.1">
    <property type="nucleotide sequence ID" value="XM_018901233.1"/>
</dbReference>
<gene>
    <name evidence="2" type="ORF">FVEG_11909</name>
</gene>
<organism evidence="2 3">
    <name type="scientific">Gibberella moniliformis (strain M3125 / FGSC 7600)</name>
    <name type="common">Maize ear and stalk rot fungus</name>
    <name type="synonym">Fusarium verticillioides</name>
    <dbReference type="NCBI Taxonomy" id="334819"/>
    <lineage>
        <taxon>Eukaryota</taxon>
        <taxon>Fungi</taxon>
        <taxon>Dikarya</taxon>
        <taxon>Ascomycota</taxon>
        <taxon>Pezizomycotina</taxon>
        <taxon>Sordariomycetes</taxon>
        <taxon>Hypocreomycetidae</taxon>
        <taxon>Hypocreales</taxon>
        <taxon>Nectriaceae</taxon>
        <taxon>Fusarium</taxon>
        <taxon>Fusarium fujikuroi species complex</taxon>
    </lineage>
</organism>
<dbReference type="Proteomes" id="UP000009096">
    <property type="component" value="Chromosome 4"/>
</dbReference>